<comment type="caution">
    <text evidence="1">The sequence shown here is derived from an EMBL/GenBank/DDBJ whole genome shotgun (WGS) entry which is preliminary data.</text>
</comment>
<evidence type="ECO:0000313" key="2">
    <source>
        <dbReference type="Proteomes" id="UP001219862"/>
    </source>
</evidence>
<dbReference type="EMBL" id="JAQQXS010000003">
    <property type="protein sequence ID" value="MDC8784365.1"/>
    <property type="molecule type" value="Genomic_DNA"/>
</dbReference>
<keyword evidence="2" id="KW-1185">Reference proteome</keyword>
<organism evidence="1 2">
    <name type="scientific">Roseateles koreensis</name>
    <dbReference type="NCBI Taxonomy" id="2987526"/>
    <lineage>
        <taxon>Bacteria</taxon>
        <taxon>Pseudomonadati</taxon>
        <taxon>Pseudomonadota</taxon>
        <taxon>Betaproteobacteria</taxon>
        <taxon>Burkholderiales</taxon>
        <taxon>Sphaerotilaceae</taxon>
        <taxon>Roseateles</taxon>
    </lineage>
</organism>
<dbReference type="RefSeq" id="WP_273595483.1">
    <property type="nucleotide sequence ID" value="NZ_JAQQXS010000003.1"/>
</dbReference>
<name>A0ABT5KN75_9BURK</name>
<reference evidence="1 2" key="1">
    <citation type="submission" date="2022-10" db="EMBL/GenBank/DDBJ databases">
        <title>paucibacter sp. hw8 Genome sequencing.</title>
        <authorList>
            <person name="Park S."/>
        </authorList>
    </citation>
    <scope>NUCLEOTIDE SEQUENCE [LARGE SCALE GENOMIC DNA]</scope>
    <source>
        <strain evidence="2">hw8</strain>
    </source>
</reference>
<protein>
    <submittedName>
        <fullName evidence="1">Uncharacterized protein</fullName>
    </submittedName>
</protein>
<accession>A0ABT5KN75</accession>
<evidence type="ECO:0000313" key="1">
    <source>
        <dbReference type="EMBL" id="MDC8784365.1"/>
    </source>
</evidence>
<dbReference type="Proteomes" id="UP001219862">
    <property type="component" value="Unassembled WGS sequence"/>
</dbReference>
<gene>
    <name evidence="1" type="ORF">PRZ01_04060</name>
</gene>
<sequence length="141" mass="15274">MSVKANPNPNPKATCSSPLKFVEQLRPFAANEESHERMAEDLRDVVHASEWLLKALAEPADGRTLGAPELRQLLDDLDSQFVAPVFFHLMSLREDLAVTLDRLSAQTRNHRLSEGLGAGAGAGAGRNWPERFGPCGNSAAA</sequence>
<proteinExistence type="predicted"/>